<dbReference type="Gene3D" id="3.40.50.620">
    <property type="entry name" value="HUPs"/>
    <property type="match status" value="1"/>
</dbReference>
<dbReference type="HAMAP" id="MF_01161">
    <property type="entry name" value="tRNA_Ile_lys_synt"/>
    <property type="match status" value="1"/>
</dbReference>
<comment type="subcellular location">
    <subcellularLocation>
        <location evidence="1 8">Cytoplasm</location>
    </subcellularLocation>
</comment>
<accession>A0A1M6EV10</accession>
<dbReference type="AlphaFoldDB" id="A0A1M6EV10"/>
<keyword evidence="3 8" id="KW-0436">Ligase</keyword>
<sequence>MLQYLKQHIEKNLSFITGKNLLLAVSGGIDSMVLVDLFSKLDFKLGIAHCNFQLREEESNGDEEFVKTQSKKYTIKGHYKSFDTKNYSEEKKISIQQAARELRYNWFNELLEKEGYDFLLTAHHLDDSLETFLINFTRGTGIEGLTGIPEVNRNVIRPLLIFSRDEIENYAKENKIEWREDSSNASDKYFRNKIRHHVIPILKELNPSLLESFENTIKNISGTNTLVKDALNTNFKVIATQKNSETYFDIEKLVQLENYKSYLYEWLKSFGFSDWQSIYELIHSQSGKQIFSENYRLLKDRNQLILSEIGINNNEESFSINENENSIVKPINLSICNQSYISEPTKSCIFVNKEKLKFPLKIRKWQEGDYFYPSGMQGKKKVSKYFKDEKFSLIDKENTWLLCSNNEVIWIINHRADQRFLANNNTQQILKIELQ</sequence>
<keyword evidence="2 8" id="KW-0963">Cytoplasm</keyword>
<gene>
    <name evidence="8" type="primary">tilS</name>
    <name evidence="10" type="ORF">SAMN05444363_1974</name>
</gene>
<evidence type="ECO:0000256" key="4">
    <source>
        <dbReference type="ARBA" id="ARBA00022694"/>
    </source>
</evidence>
<dbReference type="OrthoDB" id="9807403at2"/>
<dbReference type="CDD" id="cd01992">
    <property type="entry name" value="TilS_N"/>
    <property type="match status" value="1"/>
</dbReference>
<evidence type="ECO:0000256" key="2">
    <source>
        <dbReference type="ARBA" id="ARBA00022490"/>
    </source>
</evidence>
<dbReference type="PANTHER" id="PTHR43033">
    <property type="entry name" value="TRNA(ILE)-LYSIDINE SYNTHASE-RELATED"/>
    <property type="match status" value="1"/>
</dbReference>
<dbReference type="InterPro" id="IPR011063">
    <property type="entry name" value="TilS/TtcA_N"/>
</dbReference>
<comment type="catalytic activity">
    <reaction evidence="7 8">
        <text>cytidine(34) in tRNA(Ile2) + L-lysine + ATP = lysidine(34) in tRNA(Ile2) + AMP + diphosphate + H(+)</text>
        <dbReference type="Rhea" id="RHEA:43744"/>
        <dbReference type="Rhea" id="RHEA-COMP:10625"/>
        <dbReference type="Rhea" id="RHEA-COMP:10670"/>
        <dbReference type="ChEBI" id="CHEBI:15378"/>
        <dbReference type="ChEBI" id="CHEBI:30616"/>
        <dbReference type="ChEBI" id="CHEBI:32551"/>
        <dbReference type="ChEBI" id="CHEBI:33019"/>
        <dbReference type="ChEBI" id="CHEBI:82748"/>
        <dbReference type="ChEBI" id="CHEBI:83665"/>
        <dbReference type="ChEBI" id="CHEBI:456215"/>
        <dbReference type="EC" id="6.3.4.19"/>
    </reaction>
</comment>
<keyword evidence="6 8" id="KW-0067">ATP-binding</keyword>
<keyword evidence="4 8" id="KW-0819">tRNA processing</keyword>
<evidence type="ECO:0000313" key="10">
    <source>
        <dbReference type="EMBL" id="SHI89304.1"/>
    </source>
</evidence>
<dbReference type="NCBIfam" id="TIGR02432">
    <property type="entry name" value="lysidine_TilS_N"/>
    <property type="match status" value="1"/>
</dbReference>
<comment type="domain">
    <text evidence="8">The N-terminal region contains the highly conserved SGGXDS motif, predicted to be a P-loop motif involved in ATP binding.</text>
</comment>
<comment type="function">
    <text evidence="8">Ligates lysine onto the cytidine present at position 34 of the AUA codon-specific tRNA(Ile) that contains the anticodon CAU, in an ATP-dependent manner. Cytidine is converted to lysidine, thus changing the amino acid specificity of the tRNA from methionine to isoleucine.</text>
</comment>
<proteinExistence type="inferred from homology"/>
<dbReference type="InterPro" id="IPR012795">
    <property type="entry name" value="tRNA_Ile_lys_synt_N"/>
</dbReference>
<evidence type="ECO:0000256" key="5">
    <source>
        <dbReference type="ARBA" id="ARBA00022741"/>
    </source>
</evidence>
<dbReference type="GO" id="GO:0005524">
    <property type="term" value="F:ATP binding"/>
    <property type="evidence" value="ECO:0007669"/>
    <property type="project" value="UniProtKB-UniRule"/>
</dbReference>
<dbReference type="Pfam" id="PF01171">
    <property type="entry name" value="ATP_bind_3"/>
    <property type="match status" value="1"/>
</dbReference>
<name>A0A1M6EV10_9FLAO</name>
<dbReference type="PANTHER" id="PTHR43033:SF1">
    <property type="entry name" value="TRNA(ILE)-LYSIDINE SYNTHASE-RELATED"/>
    <property type="match status" value="1"/>
</dbReference>
<dbReference type="GO" id="GO:0005737">
    <property type="term" value="C:cytoplasm"/>
    <property type="evidence" value="ECO:0007669"/>
    <property type="project" value="UniProtKB-SubCell"/>
</dbReference>
<dbReference type="EC" id="6.3.4.19" evidence="8"/>
<organism evidence="10 11">
    <name type="scientific">Flavobacterium terrae</name>
    <dbReference type="NCBI Taxonomy" id="415425"/>
    <lineage>
        <taxon>Bacteria</taxon>
        <taxon>Pseudomonadati</taxon>
        <taxon>Bacteroidota</taxon>
        <taxon>Flavobacteriia</taxon>
        <taxon>Flavobacteriales</taxon>
        <taxon>Flavobacteriaceae</taxon>
        <taxon>Flavobacterium</taxon>
    </lineage>
</organism>
<dbReference type="EMBL" id="FQZI01000003">
    <property type="protein sequence ID" value="SHI89304.1"/>
    <property type="molecule type" value="Genomic_DNA"/>
</dbReference>
<evidence type="ECO:0000256" key="7">
    <source>
        <dbReference type="ARBA" id="ARBA00048539"/>
    </source>
</evidence>
<keyword evidence="11" id="KW-1185">Reference proteome</keyword>
<dbReference type="InterPro" id="IPR014729">
    <property type="entry name" value="Rossmann-like_a/b/a_fold"/>
</dbReference>
<dbReference type="Pfam" id="PF11734">
    <property type="entry name" value="TilS_C"/>
    <property type="match status" value="1"/>
</dbReference>
<evidence type="ECO:0000313" key="11">
    <source>
        <dbReference type="Proteomes" id="UP000184488"/>
    </source>
</evidence>
<evidence type="ECO:0000256" key="3">
    <source>
        <dbReference type="ARBA" id="ARBA00022598"/>
    </source>
</evidence>
<feature type="binding site" evidence="8">
    <location>
        <begin position="26"/>
        <end position="31"/>
    </location>
    <ligand>
        <name>ATP</name>
        <dbReference type="ChEBI" id="CHEBI:30616"/>
    </ligand>
</feature>
<reference evidence="11" key="1">
    <citation type="submission" date="2016-11" db="EMBL/GenBank/DDBJ databases">
        <authorList>
            <person name="Varghese N."/>
            <person name="Submissions S."/>
        </authorList>
    </citation>
    <scope>NUCLEOTIDE SEQUENCE [LARGE SCALE GENOMIC DNA]</scope>
    <source>
        <strain evidence="11">DSM 18829</strain>
    </source>
</reference>
<evidence type="ECO:0000256" key="6">
    <source>
        <dbReference type="ARBA" id="ARBA00022840"/>
    </source>
</evidence>
<dbReference type="STRING" id="415425.SAMN05444363_1974"/>
<feature type="domain" description="Lysidine-tRNA(Ile) synthetase C-terminal" evidence="9">
    <location>
        <begin position="360"/>
        <end position="432"/>
    </location>
</feature>
<dbReference type="InterPro" id="IPR012094">
    <property type="entry name" value="tRNA_Ile_lys_synt"/>
</dbReference>
<evidence type="ECO:0000256" key="1">
    <source>
        <dbReference type="ARBA" id="ARBA00004496"/>
    </source>
</evidence>
<dbReference type="GO" id="GO:0032267">
    <property type="term" value="F:tRNA(Ile)-lysidine synthase activity"/>
    <property type="evidence" value="ECO:0007669"/>
    <property type="project" value="UniProtKB-EC"/>
</dbReference>
<dbReference type="InterPro" id="IPR012796">
    <property type="entry name" value="Lysidine-tRNA-synth_C"/>
</dbReference>
<evidence type="ECO:0000256" key="8">
    <source>
        <dbReference type="HAMAP-Rule" id="MF_01161"/>
    </source>
</evidence>
<dbReference type="NCBIfam" id="TIGR02433">
    <property type="entry name" value="lysidine_TilS_C"/>
    <property type="match status" value="1"/>
</dbReference>
<dbReference type="Proteomes" id="UP000184488">
    <property type="component" value="Unassembled WGS sequence"/>
</dbReference>
<protein>
    <recommendedName>
        <fullName evidence="8">tRNA(Ile)-lysidine synthase</fullName>
        <ecNumber evidence="8">6.3.4.19</ecNumber>
    </recommendedName>
    <alternativeName>
        <fullName evidence="8">tRNA(Ile)-2-lysyl-cytidine synthase</fullName>
    </alternativeName>
    <alternativeName>
        <fullName evidence="8">tRNA(Ile)-lysidine synthetase</fullName>
    </alternativeName>
</protein>
<dbReference type="SUPFAM" id="SSF56037">
    <property type="entry name" value="PheT/TilS domain"/>
    <property type="match status" value="1"/>
</dbReference>
<evidence type="ECO:0000259" key="9">
    <source>
        <dbReference type="SMART" id="SM00977"/>
    </source>
</evidence>
<comment type="similarity">
    <text evidence="8">Belongs to the tRNA(Ile)-lysidine synthase family.</text>
</comment>
<dbReference type="RefSeq" id="WP_073310894.1">
    <property type="nucleotide sequence ID" value="NZ_FQZI01000003.1"/>
</dbReference>
<dbReference type="SUPFAM" id="SSF52402">
    <property type="entry name" value="Adenine nucleotide alpha hydrolases-like"/>
    <property type="match status" value="1"/>
</dbReference>
<keyword evidence="5 8" id="KW-0547">Nucleotide-binding</keyword>
<dbReference type="GO" id="GO:0006400">
    <property type="term" value="P:tRNA modification"/>
    <property type="evidence" value="ECO:0007669"/>
    <property type="project" value="UniProtKB-UniRule"/>
</dbReference>
<dbReference type="SMART" id="SM00977">
    <property type="entry name" value="TilS_C"/>
    <property type="match status" value="1"/>
</dbReference>